<evidence type="ECO:0000313" key="1">
    <source>
        <dbReference type="EMBL" id="GBG93773.1"/>
    </source>
</evidence>
<protein>
    <submittedName>
        <fullName evidence="1">Uncharacterized protein</fullName>
    </submittedName>
</protein>
<gene>
    <name evidence="1" type="ORF">LFYK43_02320</name>
</gene>
<dbReference type="EMBL" id="BFFP01000002">
    <property type="protein sequence ID" value="GBG93773.1"/>
    <property type="molecule type" value="Genomic_DNA"/>
</dbReference>
<dbReference type="Proteomes" id="UP000286848">
    <property type="component" value="Unassembled WGS sequence"/>
</dbReference>
<accession>A0A401IQI1</accession>
<reference evidence="1 2" key="1">
    <citation type="journal article" date="2019" name="Int. J. Syst. Evol. Microbiol.">
        <title>Lactobacillus salitolerans sp. nov., a novel lactic acid bacterium isolated from spent mushroom substrates.</title>
        <authorList>
            <person name="Tohno M."/>
            <person name="Tanizawa Y."/>
            <person name="Kojima Y."/>
            <person name="Sakamoto M."/>
            <person name="Nakamura Y."/>
            <person name="Ohkuma M."/>
            <person name="Kobayashi H."/>
        </authorList>
    </citation>
    <scope>NUCLEOTIDE SEQUENCE [LARGE SCALE GENOMIC DNA]</scope>
    <source>
        <strain evidence="1 2">YK43</strain>
    </source>
</reference>
<dbReference type="RefSeq" id="WP_124974584.1">
    <property type="nucleotide sequence ID" value="NZ_BFFP01000002.1"/>
</dbReference>
<evidence type="ECO:0000313" key="2">
    <source>
        <dbReference type="Proteomes" id="UP000286848"/>
    </source>
</evidence>
<sequence length="165" mass="19263">MERIDYYIVVRDNKIKLFLPATVKNFERAQQSAHDNAAQLLQGTNILTEDDLEPEPNNDYFLILVNNQLKDKVMDYDEAKENIHTYKIALGALDVPGSVQLVQVKNNPKKRSLHFPFEGLDELTLKKFHVDRHQQANCEFCHPNYPAQPYQNFKFCPHCGRYLQQ</sequence>
<dbReference type="AlphaFoldDB" id="A0A401IQI1"/>
<proteinExistence type="predicted"/>
<keyword evidence="2" id="KW-1185">Reference proteome</keyword>
<dbReference type="OrthoDB" id="2326086at2"/>
<comment type="caution">
    <text evidence="1">The sequence shown here is derived from an EMBL/GenBank/DDBJ whole genome shotgun (WGS) entry which is preliminary data.</text>
</comment>
<organism evidence="1 2">
    <name type="scientific">Ligilactobacillus salitolerans</name>
    <dbReference type="NCBI Taxonomy" id="1808352"/>
    <lineage>
        <taxon>Bacteria</taxon>
        <taxon>Bacillati</taxon>
        <taxon>Bacillota</taxon>
        <taxon>Bacilli</taxon>
        <taxon>Lactobacillales</taxon>
        <taxon>Lactobacillaceae</taxon>
        <taxon>Ligilactobacillus</taxon>
    </lineage>
</organism>
<name>A0A401IQI1_9LACO</name>